<name>A0A6L5X904_9BACT</name>
<dbReference type="AlphaFoldDB" id="A0A6L5X904"/>
<gene>
    <name evidence="2" type="ORF">FYJ29_03535</name>
</gene>
<dbReference type="RefSeq" id="WP_154328303.1">
    <property type="nucleotide sequence ID" value="NZ_CP045696.1"/>
</dbReference>
<dbReference type="EMBL" id="VULT01000004">
    <property type="protein sequence ID" value="MSS16839.1"/>
    <property type="molecule type" value="Genomic_DNA"/>
</dbReference>
<organism evidence="2 3">
    <name type="scientific">Sodaliphilus pleomorphus</name>
    <dbReference type="NCBI Taxonomy" id="2606626"/>
    <lineage>
        <taxon>Bacteria</taxon>
        <taxon>Pseudomonadati</taxon>
        <taxon>Bacteroidota</taxon>
        <taxon>Bacteroidia</taxon>
        <taxon>Bacteroidales</taxon>
        <taxon>Muribaculaceae</taxon>
        <taxon>Sodaliphilus</taxon>
    </lineage>
</organism>
<keyword evidence="3" id="KW-1185">Reference proteome</keyword>
<accession>A0A6L5X904</accession>
<sequence>MPYYYKRKKKKPKNDEPPKKKAKKEVNLVAKLDRVFALYIRLRDAMPSGLFRCISCGQIKPYEQSDCGHFHSRTHMNTRWDEKNCNAECHYCNRFSADHLIGYRENLICKIGEGNFTLLQVRAGQSKKWSDFELKLMIDHYRKEVVRLSIEKGIKVKF</sequence>
<evidence type="ECO:0000256" key="1">
    <source>
        <dbReference type="SAM" id="MobiDB-lite"/>
    </source>
</evidence>
<protein>
    <submittedName>
        <fullName evidence="2">Recombinase</fullName>
    </submittedName>
</protein>
<dbReference type="InterPro" id="IPR008713">
    <property type="entry name" value="Phage_lambda_NinG"/>
</dbReference>
<evidence type="ECO:0000313" key="2">
    <source>
        <dbReference type="EMBL" id="MSS16839.1"/>
    </source>
</evidence>
<dbReference type="Pfam" id="PF05766">
    <property type="entry name" value="NinG"/>
    <property type="match status" value="1"/>
</dbReference>
<comment type="caution">
    <text evidence="2">The sequence shown here is derived from an EMBL/GenBank/DDBJ whole genome shotgun (WGS) entry which is preliminary data.</text>
</comment>
<proteinExistence type="predicted"/>
<dbReference type="Proteomes" id="UP000483362">
    <property type="component" value="Unassembled WGS sequence"/>
</dbReference>
<feature type="compositionally biased region" description="Basic residues" evidence="1">
    <location>
        <begin position="1"/>
        <end position="12"/>
    </location>
</feature>
<evidence type="ECO:0000313" key="3">
    <source>
        <dbReference type="Proteomes" id="UP000483362"/>
    </source>
</evidence>
<reference evidence="2 3" key="1">
    <citation type="submission" date="2019-08" db="EMBL/GenBank/DDBJ databases">
        <title>In-depth cultivation of the pig gut microbiome towards novel bacterial diversity and tailored functional studies.</title>
        <authorList>
            <person name="Wylensek D."/>
            <person name="Hitch T.C.A."/>
            <person name="Clavel T."/>
        </authorList>
    </citation>
    <scope>NUCLEOTIDE SEQUENCE [LARGE SCALE GENOMIC DNA]</scope>
    <source>
        <strain evidence="2 3">Oil-RF-744-WCA-WT-10</strain>
    </source>
</reference>
<feature type="region of interest" description="Disordered" evidence="1">
    <location>
        <begin position="1"/>
        <end position="22"/>
    </location>
</feature>